<gene>
    <name evidence="1" type="ordered locus">Cwoe_5485</name>
</gene>
<organism evidence="1 2">
    <name type="scientific">Conexibacter woesei (strain DSM 14684 / CCUG 47730 / CIP 108061 / JCM 11494 / NBRC 100937 / ID131577)</name>
    <dbReference type="NCBI Taxonomy" id="469383"/>
    <lineage>
        <taxon>Bacteria</taxon>
        <taxon>Bacillati</taxon>
        <taxon>Actinomycetota</taxon>
        <taxon>Thermoleophilia</taxon>
        <taxon>Solirubrobacterales</taxon>
        <taxon>Conexibacteraceae</taxon>
        <taxon>Conexibacter</taxon>
    </lineage>
</organism>
<dbReference type="eggNOG" id="COG0438">
    <property type="taxonomic scope" value="Bacteria"/>
</dbReference>
<dbReference type="SUPFAM" id="SSF53756">
    <property type="entry name" value="UDP-Glycosyltransferase/glycogen phosphorylase"/>
    <property type="match status" value="1"/>
</dbReference>
<keyword evidence="2" id="KW-1185">Reference proteome</keyword>
<evidence type="ECO:0000313" key="1">
    <source>
        <dbReference type="EMBL" id="ADB53890.1"/>
    </source>
</evidence>
<dbReference type="AlphaFoldDB" id="D3EZQ2"/>
<dbReference type="CAZy" id="GT4">
    <property type="family name" value="Glycosyltransferase Family 4"/>
</dbReference>
<reference evidence="2" key="2">
    <citation type="submission" date="2010-01" db="EMBL/GenBank/DDBJ databases">
        <title>The complete genome of Conexibacter woesei DSM 14684.</title>
        <authorList>
            <consortium name="US DOE Joint Genome Institute (JGI-PGF)"/>
            <person name="Lucas S."/>
            <person name="Copeland A."/>
            <person name="Lapidus A."/>
            <person name="Glavina del Rio T."/>
            <person name="Dalin E."/>
            <person name="Tice H."/>
            <person name="Bruce D."/>
            <person name="Goodwin L."/>
            <person name="Pitluck S."/>
            <person name="Kyrpides N."/>
            <person name="Mavromatis K."/>
            <person name="Ivanova N."/>
            <person name="Mikhailova N."/>
            <person name="Chertkov O."/>
            <person name="Brettin T."/>
            <person name="Detter J.C."/>
            <person name="Han C."/>
            <person name="Larimer F."/>
            <person name="Land M."/>
            <person name="Hauser L."/>
            <person name="Markowitz V."/>
            <person name="Cheng J.-F."/>
            <person name="Hugenholtz P."/>
            <person name="Woyke T."/>
            <person name="Wu D."/>
            <person name="Pukall R."/>
            <person name="Steenblock K."/>
            <person name="Schneider S."/>
            <person name="Klenk H.-P."/>
            <person name="Eisen J.A."/>
        </authorList>
    </citation>
    <scope>NUCLEOTIDE SEQUENCE [LARGE SCALE GENOMIC DNA]</scope>
    <source>
        <strain evidence="2">DSM 14684 / CIP 108061 / JCM 11494 / NBRC 100937 / ID131577</strain>
    </source>
</reference>
<keyword evidence="1" id="KW-0808">Transferase</keyword>
<dbReference type="STRING" id="469383.Cwoe_5485"/>
<dbReference type="EMBL" id="CP001854">
    <property type="protein sequence ID" value="ADB53890.1"/>
    <property type="molecule type" value="Genomic_DNA"/>
</dbReference>
<sequence length="417" mass="47354">MKVAFLLNDLQLSGGVGVVVQHARELVLRHGHDVTLVLVREQEAAPWEFDGLAHLHVEGLDDARDEHFDVAIATWWETTYSLFELEADRYVQFVQSFEDRFYERASAERPAAAMTLDLPVTFVTEARWIADTLREVRPDAPCFYVRNGIDKGVFASPERIEARLQEPLRVVVEGNPRVWFKGVYEAIGTVGEMREPHHLTVVTGDHSTIVAGTADRVVGPLSQREMAALYAESDVVFKLSRVEGMFGPPLEGFHMGATCVVAPVTGVDEYIVHGWNGMLVDWDDPSGAARTLDLLARDRRLLTFLRANALETAHSWPSWEQSATFMAAALDRIRRDPPPPPYAGARQLVADHRLSLERHRMLLHERNEYRRLAKPALRLKQTSAWQQLKRLREHRAMQPVWALLRPLTRRVRSKLTG</sequence>
<dbReference type="HOGENOM" id="CLU_056374_0_0_11"/>
<dbReference type="Gene3D" id="3.40.50.11090">
    <property type="match status" value="1"/>
</dbReference>
<reference evidence="1 2" key="1">
    <citation type="journal article" date="2010" name="Stand. Genomic Sci.">
        <title>Complete genome sequence of Conexibacter woesei type strain (ID131577).</title>
        <authorList>
            <person name="Pukall R."/>
            <person name="Lapidus A."/>
            <person name="Glavina Del Rio T."/>
            <person name="Copeland A."/>
            <person name="Tice H."/>
            <person name="Cheng J.-F."/>
            <person name="Lucas S."/>
            <person name="Chen F."/>
            <person name="Nolan M."/>
            <person name="Bruce D."/>
            <person name="Goodwin L."/>
            <person name="Pitluck S."/>
            <person name="Mavromatis K."/>
            <person name="Ivanova N."/>
            <person name="Ovchinnikova G."/>
            <person name="Pati A."/>
            <person name="Chen A."/>
            <person name="Palaniappan K."/>
            <person name="Land M."/>
            <person name="Hauser L."/>
            <person name="Chang Y.-J."/>
            <person name="Jeffries C.D."/>
            <person name="Chain P."/>
            <person name="Meincke L."/>
            <person name="Sims D."/>
            <person name="Brettin T."/>
            <person name="Detter J.C."/>
            <person name="Rohde M."/>
            <person name="Goeker M."/>
            <person name="Bristow J."/>
            <person name="Eisen J.A."/>
            <person name="Markowitz V."/>
            <person name="Kyrpides N.C."/>
            <person name="Klenk H.-P."/>
            <person name="Hugenholtz P."/>
        </authorList>
    </citation>
    <scope>NUCLEOTIDE SEQUENCE [LARGE SCALE GENOMIC DNA]</scope>
    <source>
        <strain evidence="2">DSM 14684 / CIP 108061 / JCM 11494 / NBRC 100937 / ID131577</strain>
    </source>
</reference>
<dbReference type="Proteomes" id="UP000008229">
    <property type="component" value="Chromosome"/>
</dbReference>
<name>D3EZQ2_CONWI</name>
<protein>
    <submittedName>
        <fullName evidence="1">Glycosyl transferase group 1</fullName>
    </submittedName>
</protein>
<evidence type="ECO:0000313" key="2">
    <source>
        <dbReference type="Proteomes" id="UP000008229"/>
    </source>
</evidence>
<dbReference type="Pfam" id="PF13692">
    <property type="entry name" value="Glyco_trans_1_4"/>
    <property type="match status" value="1"/>
</dbReference>
<dbReference type="GO" id="GO:0016740">
    <property type="term" value="F:transferase activity"/>
    <property type="evidence" value="ECO:0007669"/>
    <property type="project" value="UniProtKB-KW"/>
</dbReference>
<dbReference type="CDD" id="cd03801">
    <property type="entry name" value="GT4_PimA-like"/>
    <property type="match status" value="1"/>
</dbReference>
<proteinExistence type="predicted"/>
<dbReference type="OrthoDB" id="9810929at2"/>
<dbReference type="Gene3D" id="3.40.50.2000">
    <property type="entry name" value="Glycogen Phosphorylase B"/>
    <property type="match status" value="1"/>
</dbReference>
<dbReference type="KEGG" id="cwo:Cwoe_5485"/>
<accession>D3EZQ2</accession>
<dbReference type="RefSeq" id="WP_012936941.1">
    <property type="nucleotide sequence ID" value="NC_013739.1"/>
</dbReference>